<feature type="compositionally biased region" description="Low complexity" evidence="9">
    <location>
        <begin position="210"/>
        <end position="224"/>
    </location>
</feature>
<dbReference type="Pfam" id="PF00001">
    <property type="entry name" value="7tm_1"/>
    <property type="match status" value="1"/>
</dbReference>
<dbReference type="Proteomes" id="UP001311232">
    <property type="component" value="Unassembled WGS sequence"/>
</dbReference>
<dbReference type="GO" id="GO:0006955">
    <property type="term" value="P:immune response"/>
    <property type="evidence" value="ECO:0007669"/>
    <property type="project" value="TreeGrafter"/>
</dbReference>
<protein>
    <recommendedName>
        <fullName evidence="11">G-protein coupled receptors family 1 profile domain-containing protein</fullName>
    </recommendedName>
</protein>
<feature type="transmembrane region" description="Helical" evidence="10">
    <location>
        <begin position="155"/>
        <end position="177"/>
    </location>
</feature>
<keyword evidence="6 8" id="KW-0675">Receptor</keyword>
<dbReference type="EMBL" id="JAHHUM010001174">
    <property type="protein sequence ID" value="KAK5614096.1"/>
    <property type="molecule type" value="Genomic_DNA"/>
</dbReference>
<feature type="region of interest" description="Disordered" evidence="9">
    <location>
        <begin position="202"/>
        <end position="224"/>
    </location>
</feature>
<dbReference type="PANTHER" id="PTHR10489:SF594">
    <property type="entry name" value="C-X-C CHEMOKINE RECEPTOR TYPE 4"/>
    <property type="match status" value="1"/>
</dbReference>
<dbReference type="InterPro" id="IPR050119">
    <property type="entry name" value="CCR1-9-like"/>
</dbReference>
<keyword evidence="3 10" id="KW-1133">Transmembrane helix</keyword>
<dbReference type="GO" id="GO:0060326">
    <property type="term" value="P:cell chemotaxis"/>
    <property type="evidence" value="ECO:0007669"/>
    <property type="project" value="TreeGrafter"/>
</dbReference>
<evidence type="ECO:0000256" key="8">
    <source>
        <dbReference type="RuleBase" id="RU000688"/>
    </source>
</evidence>
<dbReference type="GO" id="GO:0019957">
    <property type="term" value="F:C-C chemokine binding"/>
    <property type="evidence" value="ECO:0007669"/>
    <property type="project" value="TreeGrafter"/>
</dbReference>
<name>A0AAV9RYJ2_9TELE</name>
<dbReference type="PRINTS" id="PR00237">
    <property type="entry name" value="GPCRRHODOPSN"/>
</dbReference>
<feature type="transmembrane region" description="Helical" evidence="10">
    <location>
        <begin position="74"/>
        <end position="94"/>
    </location>
</feature>
<evidence type="ECO:0000256" key="5">
    <source>
        <dbReference type="ARBA" id="ARBA00023136"/>
    </source>
</evidence>
<evidence type="ECO:0000256" key="7">
    <source>
        <dbReference type="ARBA" id="ARBA00023224"/>
    </source>
</evidence>
<feature type="domain" description="G-protein coupled receptors family 1 profile" evidence="11">
    <location>
        <begin position="1"/>
        <end position="174"/>
    </location>
</feature>
<dbReference type="PANTHER" id="PTHR10489">
    <property type="entry name" value="CELL ADHESION MOLECULE"/>
    <property type="match status" value="1"/>
</dbReference>
<evidence type="ECO:0000256" key="4">
    <source>
        <dbReference type="ARBA" id="ARBA00023040"/>
    </source>
</evidence>
<dbReference type="AlphaFoldDB" id="A0AAV9RYJ2"/>
<dbReference type="InterPro" id="IPR000276">
    <property type="entry name" value="GPCR_Rhodpsn"/>
</dbReference>
<feature type="transmembrane region" description="Helical" evidence="10">
    <location>
        <begin position="115"/>
        <end position="135"/>
    </location>
</feature>
<keyword evidence="13" id="KW-1185">Reference proteome</keyword>
<evidence type="ECO:0000313" key="12">
    <source>
        <dbReference type="EMBL" id="KAK5614096.1"/>
    </source>
</evidence>
<keyword evidence="2 8" id="KW-0812">Transmembrane</keyword>
<comment type="caution">
    <text evidence="12">The sequence shown here is derived from an EMBL/GenBank/DDBJ whole genome shotgun (WGS) entry which is preliminary data.</text>
</comment>
<accession>A0AAV9RYJ2</accession>
<dbReference type="PROSITE" id="PS50262">
    <property type="entry name" value="G_PROTEIN_RECEP_F1_2"/>
    <property type="match status" value="1"/>
</dbReference>
<organism evidence="12 13">
    <name type="scientific">Crenichthys baileyi</name>
    <name type="common">White River springfish</name>
    <dbReference type="NCBI Taxonomy" id="28760"/>
    <lineage>
        <taxon>Eukaryota</taxon>
        <taxon>Metazoa</taxon>
        <taxon>Chordata</taxon>
        <taxon>Craniata</taxon>
        <taxon>Vertebrata</taxon>
        <taxon>Euteleostomi</taxon>
        <taxon>Actinopterygii</taxon>
        <taxon>Neopterygii</taxon>
        <taxon>Teleostei</taxon>
        <taxon>Neoteleostei</taxon>
        <taxon>Acanthomorphata</taxon>
        <taxon>Ovalentaria</taxon>
        <taxon>Atherinomorphae</taxon>
        <taxon>Cyprinodontiformes</taxon>
        <taxon>Goodeidae</taxon>
        <taxon>Crenichthys</taxon>
    </lineage>
</organism>
<sequence length="224" mass="24701">MLMHVIYTVNLYSSVLILAFISLDRYLPVVRATDNRSTRKLLASRVIYLGVWLPAAILTIPDLVFARVQDVQNHIPVGFVLPGLVILVCYFIIISSLSRGAKGQVLKKSKALMKTVILVLCFFNCWLPYCLSIFVDTMLNAVSSSCEVQQAMETWISVMEALAYFHCCLNPILYAFLGVKFNQTPRSTLAIIISGSQKAAPLTNKQGQISSVSTESKSSGVLSS</sequence>
<dbReference type="PRINTS" id="PR01559">
    <property type="entry name" value="DUFFYANTIGEN"/>
</dbReference>
<keyword evidence="7 8" id="KW-0807">Transducer</keyword>
<dbReference type="InterPro" id="IPR017452">
    <property type="entry name" value="GPCR_Rhodpsn_7TM"/>
</dbReference>
<keyword evidence="5 10" id="KW-0472">Membrane</keyword>
<feature type="transmembrane region" description="Helical" evidence="10">
    <location>
        <begin position="46"/>
        <end position="68"/>
    </location>
</feature>
<keyword evidence="4 8" id="KW-0297">G-protein coupled receptor</keyword>
<gene>
    <name evidence="12" type="ORF">CRENBAI_010694</name>
</gene>
<dbReference type="GO" id="GO:0009897">
    <property type="term" value="C:external side of plasma membrane"/>
    <property type="evidence" value="ECO:0007669"/>
    <property type="project" value="TreeGrafter"/>
</dbReference>
<evidence type="ECO:0000313" key="13">
    <source>
        <dbReference type="Proteomes" id="UP001311232"/>
    </source>
</evidence>
<dbReference type="Gene3D" id="1.20.1070.10">
    <property type="entry name" value="Rhodopsin 7-helix transmembrane proteins"/>
    <property type="match status" value="2"/>
</dbReference>
<evidence type="ECO:0000256" key="9">
    <source>
        <dbReference type="SAM" id="MobiDB-lite"/>
    </source>
</evidence>
<evidence type="ECO:0000256" key="3">
    <source>
        <dbReference type="ARBA" id="ARBA00022989"/>
    </source>
</evidence>
<dbReference type="PROSITE" id="PS00237">
    <property type="entry name" value="G_PROTEIN_RECEP_F1_1"/>
    <property type="match status" value="1"/>
</dbReference>
<comment type="similarity">
    <text evidence="8">Belongs to the G-protein coupled receptor 1 family.</text>
</comment>
<dbReference type="GO" id="GO:0016493">
    <property type="term" value="F:C-C chemokine receptor activity"/>
    <property type="evidence" value="ECO:0007669"/>
    <property type="project" value="TreeGrafter"/>
</dbReference>
<dbReference type="GO" id="GO:0007204">
    <property type="term" value="P:positive regulation of cytosolic calcium ion concentration"/>
    <property type="evidence" value="ECO:0007669"/>
    <property type="project" value="TreeGrafter"/>
</dbReference>
<dbReference type="GO" id="GO:0019722">
    <property type="term" value="P:calcium-mediated signaling"/>
    <property type="evidence" value="ECO:0007669"/>
    <property type="project" value="TreeGrafter"/>
</dbReference>
<dbReference type="GO" id="GO:0007420">
    <property type="term" value="P:brain development"/>
    <property type="evidence" value="ECO:0007669"/>
    <property type="project" value="TreeGrafter"/>
</dbReference>
<evidence type="ECO:0000259" key="11">
    <source>
        <dbReference type="PROSITE" id="PS50262"/>
    </source>
</evidence>
<reference evidence="12 13" key="1">
    <citation type="submission" date="2021-06" db="EMBL/GenBank/DDBJ databases">
        <authorList>
            <person name="Palmer J.M."/>
        </authorList>
    </citation>
    <scope>NUCLEOTIDE SEQUENCE [LARGE SCALE GENOMIC DNA]</scope>
    <source>
        <strain evidence="12 13">MEX-2019</strain>
        <tissue evidence="12">Muscle</tissue>
    </source>
</reference>
<evidence type="ECO:0000256" key="2">
    <source>
        <dbReference type="ARBA" id="ARBA00022692"/>
    </source>
</evidence>
<dbReference type="SUPFAM" id="SSF81321">
    <property type="entry name" value="Family A G protein-coupled receptor-like"/>
    <property type="match status" value="1"/>
</dbReference>
<proteinExistence type="inferred from homology"/>
<evidence type="ECO:0000256" key="10">
    <source>
        <dbReference type="SAM" id="Phobius"/>
    </source>
</evidence>
<evidence type="ECO:0000256" key="6">
    <source>
        <dbReference type="ARBA" id="ARBA00023170"/>
    </source>
</evidence>
<dbReference type="GO" id="GO:0022008">
    <property type="term" value="P:neurogenesis"/>
    <property type="evidence" value="ECO:0007669"/>
    <property type="project" value="TreeGrafter"/>
</dbReference>
<feature type="transmembrane region" description="Helical" evidence="10">
    <location>
        <begin position="6"/>
        <end position="26"/>
    </location>
</feature>
<evidence type="ECO:0000256" key="1">
    <source>
        <dbReference type="ARBA" id="ARBA00004370"/>
    </source>
</evidence>
<comment type="subcellular location">
    <subcellularLocation>
        <location evidence="1">Membrane</location>
    </subcellularLocation>
</comment>